<keyword evidence="8" id="KW-0969">Cilium</keyword>
<organism evidence="8 9">
    <name type="scientific">Roseibium hamelinense</name>
    <dbReference type="NCBI Taxonomy" id="150831"/>
    <lineage>
        <taxon>Bacteria</taxon>
        <taxon>Pseudomonadati</taxon>
        <taxon>Pseudomonadota</taxon>
        <taxon>Alphaproteobacteria</taxon>
        <taxon>Hyphomicrobiales</taxon>
        <taxon>Stappiaceae</taxon>
        <taxon>Roseibium</taxon>
    </lineage>
</organism>
<gene>
    <name evidence="8" type="ORF">JM93_01377</name>
</gene>
<keyword evidence="8" id="KW-0966">Cell projection</keyword>
<keyword evidence="8" id="KW-0282">Flagellum</keyword>
<accession>A0A562TBL2</accession>
<evidence type="ECO:0000256" key="4">
    <source>
        <dbReference type="ARBA" id="ARBA00023143"/>
    </source>
</evidence>
<comment type="function">
    <text evidence="5 6">Structural component of flagellum, the bacterial motility apparatus. Part of the rod structure of flagellar basal body.</text>
</comment>
<dbReference type="InterPro" id="IPR001444">
    <property type="entry name" value="Flag_bb_rod_N"/>
</dbReference>
<evidence type="ECO:0000256" key="3">
    <source>
        <dbReference type="ARBA" id="ARBA00014376"/>
    </source>
</evidence>
<keyword evidence="9" id="KW-1185">Reference proteome</keyword>
<comment type="caution">
    <text evidence="8">The sequence shown here is derived from an EMBL/GenBank/DDBJ whole genome shotgun (WGS) entry which is preliminary data.</text>
</comment>
<evidence type="ECO:0000256" key="5">
    <source>
        <dbReference type="ARBA" id="ARBA00024934"/>
    </source>
</evidence>
<feature type="domain" description="Flagellar basal body rod protein N-terminal" evidence="7">
    <location>
        <begin position="23"/>
        <end position="43"/>
    </location>
</feature>
<dbReference type="PIRSF" id="PIRSF002889">
    <property type="entry name" value="Rod_FlgB"/>
    <property type="match status" value="1"/>
</dbReference>
<dbReference type="GO" id="GO:0071973">
    <property type="term" value="P:bacterial-type flagellum-dependent cell motility"/>
    <property type="evidence" value="ECO:0007669"/>
    <property type="project" value="InterPro"/>
</dbReference>
<dbReference type="AlphaFoldDB" id="A0A562TBL2"/>
<comment type="similarity">
    <text evidence="2 6">Belongs to the flagella basal body rod proteins family.</text>
</comment>
<evidence type="ECO:0000313" key="9">
    <source>
        <dbReference type="Proteomes" id="UP000320593"/>
    </source>
</evidence>
<evidence type="ECO:0000259" key="7">
    <source>
        <dbReference type="Pfam" id="PF00460"/>
    </source>
</evidence>
<comment type="subunit">
    <text evidence="6">The basal body constitutes a major portion of the flagellar organelle and consists of a number of rings mounted on a central rod.</text>
</comment>
<dbReference type="Pfam" id="PF00460">
    <property type="entry name" value="Flg_bb_rod"/>
    <property type="match status" value="1"/>
</dbReference>
<evidence type="ECO:0000313" key="8">
    <source>
        <dbReference type="EMBL" id="TWI90396.1"/>
    </source>
</evidence>
<evidence type="ECO:0000256" key="6">
    <source>
        <dbReference type="PIRNR" id="PIRNR002889"/>
    </source>
</evidence>
<evidence type="ECO:0000256" key="1">
    <source>
        <dbReference type="ARBA" id="ARBA00004117"/>
    </source>
</evidence>
<reference evidence="8 9" key="1">
    <citation type="submission" date="2019-07" db="EMBL/GenBank/DDBJ databases">
        <title>Genomic Encyclopedia of Archaeal and Bacterial Type Strains, Phase II (KMG-II): from individual species to whole genera.</title>
        <authorList>
            <person name="Goeker M."/>
        </authorList>
    </citation>
    <scope>NUCLEOTIDE SEQUENCE [LARGE SCALE GENOMIC DNA]</scope>
    <source>
        <strain evidence="8 9">ATCC BAA-252</strain>
    </source>
</reference>
<dbReference type="EMBL" id="VLLF01000002">
    <property type="protein sequence ID" value="TWI90396.1"/>
    <property type="molecule type" value="Genomic_DNA"/>
</dbReference>
<dbReference type="InterPro" id="IPR006300">
    <property type="entry name" value="FlgB"/>
</dbReference>
<comment type="subcellular location">
    <subcellularLocation>
        <location evidence="1 6">Bacterial flagellum basal body</location>
    </subcellularLocation>
</comment>
<dbReference type="NCBIfam" id="TIGR01396">
    <property type="entry name" value="FlgB"/>
    <property type="match status" value="1"/>
</dbReference>
<sequence length="138" mass="15600">MVTRMAFTDLPIFQALKSKMQWHQVRQGVLAENIANADTPEYTAKELKSYSFEDHMGREYFGLQTVRTDNGHLTGMISAGTPGKVVERDMFEITPSGNNVILEEQMMKVTENQMDYQAATTLYTKSLSLIRTALSKGR</sequence>
<name>A0A562TBL2_9HYPH</name>
<dbReference type="Proteomes" id="UP000320593">
    <property type="component" value="Unassembled WGS sequence"/>
</dbReference>
<keyword evidence="4 6" id="KW-0975">Bacterial flagellum</keyword>
<evidence type="ECO:0000256" key="2">
    <source>
        <dbReference type="ARBA" id="ARBA00009677"/>
    </source>
</evidence>
<dbReference type="GO" id="GO:0030694">
    <property type="term" value="C:bacterial-type flagellum basal body, rod"/>
    <property type="evidence" value="ECO:0007669"/>
    <property type="project" value="InterPro"/>
</dbReference>
<protein>
    <recommendedName>
        <fullName evidence="3 6">Flagellar basal body rod protein FlgB</fullName>
    </recommendedName>
</protein>
<proteinExistence type="inferred from homology"/>